<dbReference type="NCBIfam" id="TIGR00883">
    <property type="entry name" value="2A0106"/>
    <property type="match status" value="1"/>
</dbReference>
<feature type="transmembrane region" description="Helical" evidence="8">
    <location>
        <begin position="285"/>
        <end position="304"/>
    </location>
</feature>
<feature type="domain" description="Major facilitator superfamily (MFS) profile" evidence="9">
    <location>
        <begin position="24"/>
        <end position="433"/>
    </location>
</feature>
<name>A0ABW2J6T0_9BURK</name>
<evidence type="ECO:0000256" key="3">
    <source>
        <dbReference type="ARBA" id="ARBA00022475"/>
    </source>
</evidence>
<dbReference type="PANTHER" id="PTHR43045:SF1">
    <property type="entry name" value="SHIKIMATE TRANSPORTER"/>
    <property type="match status" value="1"/>
</dbReference>
<comment type="caution">
    <text evidence="10">The sequence shown here is derived from an EMBL/GenBank/DDBJ whole genome shotgun (WGS) entry which is preliminary data.</text>
</comment>
<keyword evidence="11" id="KW-1185">Reference proteome</keyword>
<feature type="transmembrane region" description="Helical" evidence="8">
    <location>
        <begin position="316"/>
        <end position="335"/>
    </location>
</feature>
<keyword evidence="6 8" id="KW-1133">Transmembrane helix</keyword>
<evidence type="ECO:0000256" key="6">
    <source>
        <dbReference type="ARBA" id="ARBA00022989"/>
    </source>
</evidence>
<feature type="transmembrane region" description="Helical" evidence="8">
    <location>
        <begin position="62"/>
        <end position="85"/>
    </location>
</feature>
<evidence type="ECO:0000256" key="4">
    <source>
        <dbReference type="ARBA" id="ARBA00022519"/>
    </source>
</evidence>
<dbReference type="Pfam" id="PF07690">
    <property type="entry name" value="MFS_1"/>
    <property type="match status" value="1"/>
</dbReference>
<feature type="transmembrane region" description="Helical" evidence="8">
    <location>
        <begin position="121"/>
        <end position="141"/>
    </location>
</feature>
<keyword evidence="3" id="KW-1003">Cell membrane</keyword>
<accession>A0ABW2J6T0</accession>
<dbReference type="PANTHER" id="PTHR43045">
    <property type="entry name" value="SHIKIMATE TRANSPORTER"/>
    <property type="match status" value="1"/>
</dbReference>
<evidence type="ECO:0000256" key="8">
    <source>
        <dbReference type="SAM" id="Phobius"/>
    </source>
</evidence>
<evidence type="ECO:0000313" key="10">
    <source>
        <dbReference type="EMBL" id="MFC7298736.1"/>
    </source>
</evidence>
<gene>
    <name evidence="10" type="ORF">ACFQO0_09855</name>
</gene>
<feature type="transmembrane region" description="Helical" evidence="8">
    <location>
        <begin position="250"/>
        <end position="273"/>
    </location>
</feature>
<sequence length="439" mass="47405">MAFNASATASTVNPRAEKQKIRSVVFASAIGTIIEWYDFLIYGMAAALVFNKLFFPNIDPLLGTLAALGSYAVGFLARPLGGAIFGHYGDRIGRKSILMITLALMGIGTFLIGLLPTYGQIGIWAPILLITLRIIQGIGLGGEWGGAAVMVLEHSPKNRRGFYGSLVQVGFPLGLVIATLVFSFVSKMPEADILSWGWRIPFLLSAVLIIVGIFIRKNVEESPVFEDMKMRKALSKSPVMDVILKHPRTFFIAIGLKISEVSWVYMLTVFMVVYATTTLGLPKSLILEAILIAAMVEIVTIPLFGYLSDVIGRRPLYFIGALFTIAFAFPLFLFMEMRTPEAVILTVVVAMSMGHGLMFAPEATYFPELFGANVRYSGASFGFQVAAAIGGGLSPIIATALAGYLGGTAGVSIMLILLALITLTAAFFARETKNEALLK</sequence>
<evidence type="ECO:0000256" key="5">
    <source>
        <dbReference type="ARBA" id="ARBA00022692"/>
    </source>
</evidence>
<dbReference type="InterPro" id="IPR004736">
    <property type="entry name" value="MHS_symport"/>
</dbReference>
<proteinExistence type="predicted"/>
<evidence type="ECO:0000313" key="11">
    <source>
        <dbReference type="Proteomes" id="UP001596379"/>
    </source>
</evidence>
<keyword evidence="2" id="KW-0813">Transport</keyword>
<feature type="transmembrane region" description="Helical" evidence="8">
    <location>
        <begin position="411"/>
        <end position="429"/>
    </location>
</feature>
<dbReference type="InterPro" id="IPR011701">
    <property type="entry name" value="MFS"/>
</dbReference>
<dbReference type="CDD" id="cd17369">
    <property type="entry name" value="MFS_ShiA_like"/>
    <property type="match status" value="1"/>
</dbReference>
<dbReference type="Gene3D" id="1.20.1250.20">
    <property type="entry name" value="MFS general substrate transporter like domains"/>
    <property type="match status" value="2"/>
</dbReference>
<keyword evidence="5 8" id="KW-0812">Transmembrane</keyword>
<dbReference type="InterPro" id="IPR036259">
    <property type="entry name" value="MFS_trans_sf"/>
</dbReference>
<evidence type="ECO:0000256" key="2">
    <source>
        <dbReference type="ARBA" id="ARBA00022448"/>
    </source>
</evidence>
<organism evidence="10 11">
    <name type="scientific">Herminiimonas aquatilis</name>
    <dbReference type="NCBI Taxonomy" id="345342"/>
    <lineage>
        <taxon>Bacteria</taxon>
        <taxon>Pseudomonadati</taxon>
        <taxon>Pseudomonadota</taxon>
        <taxon>Betaproteobacteria</taxon>
        <taxon>Burkholderiales</taxon>
        <taxon>Oxalobacteraceae</taxon>
        <taxon>Herminiimonas</taxon>
    </lineage>
</organism>
<reference evidence="11" key="1">
    <citation type="journal article" date="2019" name="Int. J. Syst. Evol. Microbiol.">
        <title>The Global Catalogue of Microorganisms (GCM) 10K type strain sequencing project: providing services to taxonomists for standard genome sequencing and annotation.</title>
        <authorList>
            <consortium name="The Broad Institute Genomics Platform"/>
            <consortium name="The Broad Institute Genome Sequencing Center for Infectious Disease"/>
            <person name="Wu L."/>
            <person name="Ma J."/>
        </authorList>
    </citation>
    <scope>NUCLEOTIDE SEQUENCE [LARGE SCALE GENOMIC DNA]</scope>
    <source>
        <strain evidence="11">CCUG 36956</strain>
    </source>
</reference>
<dbReference type="PROSITE" id="PS50850">
    <property type="entry name" value="MFS"/>
    <property type="match status" value="1"/>
</dbReference>
<feature type="transmembrane region" description="Helical" evidence="8">
    <location>
        <begin position="162"/>
        <end position="184"/>
    </location>
</feature>
<keyword evidence="4" id="KW-0997">Cell inner membrane</keyword>
<comment type="subcellular location">
    <subcellularLocation>
        <location evidence="1">Cell inner membrane</location>
        <topology evidence="1">Multi-pass membrane protein</topology>
    </subcellularLocation>
</comment>
<feature type="transmembrane region" description="Helical" evidence="8">
    <location>
        <begin position="24"/>
        <end position="50"/>
    </location>
</feature>
<dbReference type="RefSeq" id="WP_012078750.1">
    <property type="nucleotide sequence ID" value="NZ_JBHTCC010000002.1"/>
</dbReference>
<protein>
    <submittedName>
        <fullName evidence="10">MFS transporter</fullName>
    </submittedName>
</protein>
<feature type="transmembrane region" description="Helical" evidence="8">
    <location>
        <begin position="341"/>
        <end position="360"/>
    </location>
</feature>
<evidence type="ECO:0000259" key="9">
    <source>
        <dbReference type="PROSITE" id="PS50850"/>
    </source>
</evidence>
<keyword evidence="7 8" id="KW-0472">Membrane</keyword>
<dbReference type="EMBL" id="JBHTCC010000002">
    <property type="protein sequence ID" value="MFC7298736.1"/>
    <property type="molecule type" value="Genomic_DNA"/>
</dbReference>
<evidence type="ECO:0000256" key="7">
    <source>
        <dbReference type="ARBA" id="ARBA00023136"/>
    </source>
</evidence>
<feature type="transmembrane region" description="Helical" evidence="8">
    <location>
        <begin position="97"/>
        <end position="115"/>
    </location>
</feature>
<dbReference type="Proteomes" id="UP001596379">
    <property type="component" value="Unassembled WGS sequence"/>
</dbReference>
<feature type="transmembrane region" description="Helical" evidence="8">
    <location>
        <begin position="381"/>
        <end position="405"/>
    </location>
</feature>
<dbReference type="SUPFAM" id="SSF103473">
    <property type="entry name" value="MFS general substrate transporter"/>
    <property type="match status" value="1"/>
</dbReference>
<feature type="transmembrane region" description="Helical" evidence="8">
    <location>
        <begin position="196"/>
        <end position="215"/>
    </location>
</feature>
<dbReference type="InterPro" id="IPR020846">
    <property type="entry name" value="MFS_dom"/>
</dbReference>
<evidence type="ECO:0000256" key="1">
    <source>
        <dbReference type="ARBA" id="ARBA00004429"/>
    </source>
</evidence>